<dbReference type="Gene3D" id="1.10.287.950">
    <property type="entry name" value="Methyl-accepting chemotaxis protein"/>
    <property type="match status" value="1"/>
</dbReference>
<gene>
    <name evidence="11" type="ORF">TresaDRAFT_0529</name>
</gene>
<evidence type="ECO:0000313" key="12">
    <source>
        <dbReference type="Proteomes" id="UP000003571"/>
    </source>
</evidence>
<dbReference type="eggNOG" id="COG0840">
    <property type="taxonomic scope" value="Bacteria"/>
</dbReference>
<dbReference type="AlphaFoldDB" id="H7EPN4"/>
<organism evidence="11 12">
    <name type="scientific">Treponema saccharophilum DSM 2985</name>
    <dbReference type="NCBI Taxonomy" id="907348"/>
    <lineage>
        <taxon>Bacteria</taxon>
        <taxon>Pseudomonadati</taxon>
        <taxon>Spirochaetota</taxon>
        <taxon>Spirochaetia</taxon>
        <taxon>Spirochaetales</taxon>
        <taxon>Treponemataceae</taxon>
        <taxon>Treponema</taxon>
    </lineage>
</organism>
<evidence type="ECO:0000256" key="4">
    <source>
        <dbReference type="ARBA" id="ARBA00022692"/>
    </source>
</evidence>
<keyword evidence="12" id="KW-1185">Reference proteome</keyword>
<dbReference type="PANTHER" id="PTHR32089:SF112">
    <property type="entry name" value="LYSOZYME-LIKE PROTEIN-RELATED"/>
    <property type="match status" value="1"/>
</dbReference>
<dbReference type="SMART" id="SM00283">
    <property type="entry name" value="MA"/>
    <property type="match status" value="1"/>
</dbReference>
<evidence type="ECO:0000256" key="5">
    <source>
        <dbReference type="ARBA" id="ARBA00022989"/>
    </source>
</evidence>
<dbReference type="Gene3D" id="3.30.450.20">
    <property type="entry name" value="PAS domain"/>
    <property type="match status" value="2"/>
</dbReference>
<evidence type="ECO:0000259" key="10">
    <source>
        <dbReference type="PROSITE" id="PS50111"/>
    </source>
</evidence>
<proteinExistence type="predicted"/>
<keyword evidence="6 9" id="KW-0472">Membrane</keyword>
<dbReference type="OrthoDB" id="354074at2"/>
<accession>H7EPN4</accession>
<dbReference type="SUPFAM" id="SSF58104">
    <property type="entry name" value="Methyl-accepting chemotaxis protein (MCP) signaling domain"/>
    <property type="match status" value="1"/>
</dbReference>
<protein>
    <submittedName>
        <fullName evidence="11">Methyl-accepting chemotaxis sensory transducer with Cache sensor</fullName>
    </submittedName>
</protein>
<evidence type="ECO:0000256" key="6">
    <source>
        <dbReference type="ARBA" id="ARBA00023136"/>
    </source>
</evidence>
<evidence type="ECO:0000256" key="3">
    <source>
        <dbReference type="ARBA" id="ARBA00022500"/>
    </source>
</evidence>
<evidence type="ECO:0000313" key="11">
    <source>
        <dbReference type="EMBL" id="EIC00435.1"/>
    </source>
</evidence>
<dbReference type="RefSeq" id="WP_002706614.1">
    <property type="nucleotide sequence ID" value="NZ_AGRW01000055.1"/>
</dbReference>
<dbReference type="InterPro" id="IPR004089">
    <property type="entry name" value="MCPsignal_dom"/>
</dbReference>
<dbReference type="SUPFAM" id="SSF103190">
    <property type="entry name" value="Sensory domain-like"/>
    <property type="match status" value="1"/>
</dbReference>
<dbReference type="PROSITE" id="PS50111">
    <property type="entry name" value="CHEMOTAXIS_TRANSDUC_2"/>
    <property type="match status" value="1"/>
</dbReference>
<comment type="caution">
    <text evidence="11">The sequence shown here is derived from an EMBL/GenBank/DDBJ whole genome shotgun (WGS) entry which is preliminary data.</text>
</comment>
<sequence>MKKFKLFSLSPKLFAASILPPAIVAIFASIAFSGLTMKIINENVMTTAGNAARKLSNQIIDRLQPSVDKLANWQAIVSEIHEEKVLRRVIKGLSSDLSESELFYYSTKESRFSRHGFFINNLDWEPDKDWEPMERSWFKDAEANAGDFTYTEPYVDYRSGNLCVTFAQAVYNNEEDFLGVAALDLNLDMFKDAVFDVYVSAHGKVHIVNSEGLYLTNDDASKIMKGNYIQESSISELGGYDVAGYLDGLERAFIKNGRYYAVAPIGTSPWFAVVEGPVSDFNAKFKVQVIVILCFMLLIGAICTLINMYVMGNMRAKEHGLGSKLIVETQNLAVASKENAATAQDQSAAVKEIVATMEDNNSLSENIATKIKDVSGVATKTSDDVSEGVSYIDQNVRQLREIAEANQGTISGIKMLGDKIENIWDIVTLINSVADQAKIIAFNAELEASSAGEAGKNFHIVATEIRRLADGIIDGTKEIKERINEIQESSDSLILASESGTEKINEGCESAKNLKERFTNIKNASEITASSAADITTIIQQQAVASEQMLITLKQISAGVENFGAATENISVASMNLKKIAEELNK</sequence>
<keyword evidence="3" id="KW-0145">Chemotaxis</keyword>
<feature type="transmembrane region" description="Helical" evidence="9">
    <location>
        <begin position="289"/>
        <end position="310"/>
    </location>
</feature>
<dbReference type="Pfam" id="PF02743">
    <property type="entry name" value="dCache_1"/>
    <property type="match status" value="1"/>
</dbReference>
<evidence type="ECO:0000256" key="8">
    <source>
        <dbReference type="PROSITE-ProRule" id="PRU00284"/>
    </source>
</evidence>
<evidence type="ECO:0000256" key="7">
    <source>
        <dbReference type="ARBA" id="ARBA00023224"/>
    </source>
</evidence>
<keyword evidence="5 9" id="KW-1133">Transmembrane helix</keyword>
<keyword evidence="4 9" id="KW-0812">Transmembrane</keyword>
<dbReference type="GO" id="GO:0005886">
    <property type="term" value="C:plasma membrane"/>
    <property type="evidence" value="ECO:0007669"/>
    <property type="project" value="UniProtKB-SubCell"/>
</dbReference>
<dbReference type="Proteomes" id="UP000003571">
    <property type="component" value="Unassembled WGS sequence"/>
</dbReference>
<keyword evidence="2" id="KW-1003">Cell membrane</keyword>
<reference evidence="11 12" key="1">
    <citation type="submission" date="2011-09" db="EMBL/GenBank/DDBJ databases">
        <title>The draft genome of Treponema saccharophilum DSM 2985.</title>
        <authorList>
            <consortium name="US DOE Joint Genome Institute (JGI-PGF)"/>
            <person name="Lucas S."/>
            <person name="Copeland A."/>
            <person name="Lapidus A."/>
            <person name="Glavina del Rio T."/>
            <person name="Dalin E."/>
            <person name="Tice H."/>
            <person name="Bruce D."/>
            <person name="Goodwin L."/>
            <person name="Pitluck S."/>
            <person name="Peters L."/>
            <person name="Kyrpides N."/>
            <person name="Mavromatis K."/>
            <person name="Ivanova N."/>
            <person name="Markowitz V."/>
            <person name="Cheng J.-F."/>
            <person name="Hugenholtz P."/>
            <person name="Woyke T."/>
            <person name="Wu D."/>
            <person name="Gronow S."/>
            <person name="Wellnitz S."/>
            <person name="Brambilla E."/>
            <person name="Klenk H.-P."/>
            <person name="Eisen J.A."/>
        </authorList>
    </citation>
    <scope>NUCLEOTIDE SEQUENCE [LARGE SCALE GENOMIC DNA]</scope>
    <source>
        <strain evidence="11 12">DSM 2985</strain>
    </source>
</reference>
<evidence type="ECO:0000256" key="1">
    <source>
        <dbReference type="ARBA" id="ARBA00004651"/>
    </source>
</evidence>
<dbReference type="InterPro" id="IPR029151">
    <property type="entry name" value="Sensor-like_sf"/>
</dbReference>
<dbReference type="GO" id="GO:0007165">
    <property type="term" value="P:signal transduction"/>
    <property type="evidence" value="ECO:0007669"/>
    <property type="project" value="UniProtKB-KW"/>
</dbReference>
<dbReference type="EMBL" id="AGRW01000055">
    <property type="protein sequence ID" value="EIC00435.1"/>
    <property type="molecule type" value="Genomic_DNA"/>
</dbReference>
<dbReference type="Pfam" id="PF00015">
    <property type="entry name" value="MCPsignal"/>
    <property type="match status" value="1"/>
</dbReference>
<evidence type="ECO:0000256" key="2">
    <source>
        <dbReference type="ARBA" id="ARBA00022475"/>
    </source>
</evidence>
<dbReference type="InterPro" id="IPR033479">
    <property type="entry name" value="dCache_1"/>
</dbReference>
<feature type="domain" description="Methyl-accepting transducer" evidence="10">
    <location>
        <begin position="321"/>
        <end position="557"/>
    </location>
</feature>
<dbReference type="STRING" id="907348.TresaDRAFT_0529"/>
<dbReference type="PATRIC" id="fig|907348.3.peg.2947"/>
<dbReference type="GO" id="GO:0006935">
    <property type="term" value="P:chemotaxis"/>
    <property type="evidence" value="ECO:0007669"/>
    <property type="project" value="UniProtKB-KW"/>
</dbReference>
<comment type="subcellular location">
    <subcellularLocation>
        <location evidence="1">Cell membrane</location>
        <topology evidence="1">Multi-pass membrane protein</topology>
    </subcellularLocation>
</comment>
<evidence type="ECO:0000256" key="9">
    <source>
        <dbReference type="SAM" id="Phobius"/>
    </source>
</evidence>
<keyword evidence="7 8" id="KW-0807">Transducer</keyword>
<dbReference type="PANTHER" id="PTHR32089">
    <property type="entry name" value="METHYL-ACCEPTING CHEMOTAXIS PROTEIN MCPB"/>
    <property type="match status" value="1"/>
</dbReference>
<name>H7EPN4_9SPIR</name>